<protein>
    <recommendedName>
        <fullName evidence="5">Queuine tRNA-ribosyltransferase</fullName>
        <ecNumber evidence="5">2.4.2.29</ecNumber>
    </recommendedName>
    <alternativeName>
        <fullName evidence="5">Guanine insertion enzyme</fullName>
    </alternativeName>
    <alternativeName>
        <fullName evidence="5">tRNA-guanine transglycosylase</fullName>
    </alternativeName>
</protein>
<feature type="binding site" evidence="5">
    <location>
        <position position="219"/>
    </location>
    <ligand>
        <name>substrate</name>
    </ligand>
</feature>
<dbReference type="GO" id="GO:0016757">
    <property type="term" value="F:glycosyltransferase activity"/>
    <property type="evidence" value="ECO:0007669"/>
    <property type="project" value="UniProtKB-KW"/>
</dbReference>
<feature type="region of interest" description="RNA binding; important for wobble base 34 recognition" evidence="5">
    <location>
        <begin position="274"/>
        <end position="278"/>
    </location>
</feature>
<evidence type="ECO:0000256" key="3">
    <source>
        <dbReference type="ARBA" id="ARBA00022694"/>
    </source>
</evidence>
<keyword evidence="5" id="KW-0479">Metal-binding</keyword>
<accession>A0ABV5AEM7</accession>
<dbReference type="InterPro" id="IPR050076">
    <property type="entry name" value="ArchSynthase1/Queuine_TRR"/>
</dbReference>
<name>A0ABV5AEM7_9BACL</name>
<dbReference type="NCBIfam" id="TIGR00430">
    <property type="entry name" value="Q_tRNA_tgt"/>
    <property type="match status" value="1"/>
</dbReference>
<evidence type="ECO:0000313" key="7">
    <source>
        <dbReference type="EMBL" id="MFB5190112.1"/>
    </source>
</evidence>
<sequence length="381" mass="42904">MTVPVRYELLHRCKDTAARRGRVHTPHGVIETPVFMPVGTQATVKTMAPWELSELGAKIILSNTYHLHLRPGEDIVKRGGGLHGFMNWSGAVLTDSGGFQVFSLSELRKITDEGVAFRSHIDGSPRFFSPESVMGIENALGADIIMQLDECPPYPASREYLRTSLDRTLAWAKRCKQAHARPDEQALFGIVQGGEHLDLRREAAEALVDLDLPGYAIGGLSVGEPKPLMYEVLAYTTPFLPADKPRYLMGVGSPDDLFEGVERGVDMFDCVLPTRIARNGTIFTSKGKLVLKNARYREDFSPIDEDCDCRVCKTFTRAYIRHLLKAEEVLGIRLTSYHNIHFLLDLMEKMRKSIEENRFLAFKREFYNSYGYTGQREDVLG</sequence>
<dbReference type="EC" id="2.4.2.29" evidence="5"/>
<dbReference type="PANTHER" id="PTHR46499">
    <property type="entry name" value="QUEUINE TRNA-RIBOSYLTRANSFERASE"/>
    <property type="match status" value="1"/>
</dbReference>
<feature type="binding site" evidence="5">
    <location>
        <position position="309"/>
    </location>
    <ligand>
        <name>Zn(2+)</name>
        <dbReference type="ChEBI" id="CHEBI:29105"/>
    </ligand>
</feature>
<dbReference type="HAMAP" id="MF_00168">
    <property type="entry name" value="Q_tRNA_Tgt"/>
    <property type="match status" value="1"/>
</dbReference>
<reference evidence="7 8" key="1">
    <citation type="journal article" date="2024" name="Int. J. Mol. Sci.">
        <title>Exploration of Alicyclobacillus spp. Genome in Search of Antibiotic Resistance.</title>
        <authorList>
            <person name="Bucka-Kolendo J."/>
            <person name="Kiousi D.E."/>
            <person name="Dekowska A."/>
            <person name="Mikolajczuk-Szczyrba A."/>
            <person name="Karadedos D.M."/>
            <person name="Michael P."/>
            <person name="Galanis A."/>
            <person name="Sokolowska B."/>
        </authorList>
    </citation>
    <scope>NUCLEOTIDE SEQUENCE [LARGE SCALE GENOMIC DNA]</scope>
    <source>
        <strain evidence="7 8">KKP 3000</strain>
    </source>
</reference>
<dbReference type="Proteomes" id="UP001579974">
    <property type="component" value="Unassembled WGS sequence"/>
</dbReference>
<evidence type="ECO:0000256" key="2">
    <source>
        <dbReference type="ARBA" id="ARBA00022679"/>
    </source>
</evidence>
<dbReference type="PANTHER" id="PTHR46499:SF1">
    <property type="entry name" value="QUEUINE TRNA-RIBOSYLTRANSFERASE"/>
    <property type="match status" value="1"/>
</dbReference>
<organism evidence="7 8">
    <name type="scientific">Alicyclobacillus fastidiosus</name>
    <dbReference type="NCBI Taxonomy" id="392011"/>
    <lineage>
        <taxon>Bacteria</taxon>
        <taxon>Bacillati</taxon>
        <taxon>Bacillota</taxon>
        <taxon>Bacilli</taxon>
        <taxon>Bacillales</taxon>
        <taxon>Alicyclobacillaceae</taxon>
        <taxon>Alicyclobacillus</taxon>
    </lineage>
</organism>
<dbReference type="Gene3D" id="3.20.20.105">
    <property type="entry name" value="Queuine tRNA-ribosyltransferase-like"/>
    <property type="match status" value="1"/>
</dbReference>
<dbReference type="InterPro" id="IPR004803">
    <property type="entry name" value="TGT"/>
</dbReference>
<keyword evidence="4 5" id="KW-0671">Queuosine biosynthesis</keyword>
<feature type="binding site" evidence="5">
    <location>
        <position position="192"/>
    </location>
    <ligand>
        <name>substrate</name>
    </ligand>
</feature>
<dbReference type="InterPro" id="IPR002616">
    <property type="entry name" value="tRNA_ribo_trans-like"/>
</dbReference>
<comment type="catalytic activity">
    <reaction evidence="5">
        <text>7-aminomethyl-7-carbaguanine + guanosine(34) in tRNA = 7-aminomethyl-7-carbaguanosine(34) in tRNA + guanine</text>
        <dbReference type="Rhea" id="RHEA:24104"/>
        <dbReference type="Rhea" id="RHEA-COMP:10341"/>
        <dbReference type="Rhea" id="RHEA-COMP:10342"/>
        <dbReference type="ChEBI" id="CHEBI:16235"/>
        <dbReference type="ChEBI" id="CHEBI:58703"/>
        <dbReference type="ChEBI" id="CHEBI:74269"/>
        <dbReference type="ChEBI" id="CHEBI:82833"/>
        <dbReference type="EC" id="2.4.2.29"/>
    </reaction>
</comment>
<comment type="pathway">
    <text evidence="5">tRNA modification; tRNA-queuosine biosynthesis.</text>
</comment>
<feature type="binding site" evidence="5">
    <location>
        <position position="149"/>
    </location>
    <ligand>
        <name>substrate</name>
    </ligand>
</feature>
<gene>
    <name evidence="5 7" type="primary">tgt</name>
    <name evidence="7" type="ORF">KKP3000_003505</name>
</gene>
<evidence type="ECO:0000256" key="5">
    <source>
        <dbReference type="HAMAP-Rule" id="MF_00168"/>
    </source>
</evidence>
<feature type="binding site" evidence="5">
    <location>
        <position position="307"/>
    </location>
    <ligand>
        <name>Zn(2+)</name>
        <dbReference type="ChEBI" id="CHEBI:29105"/>
    </ligand>
</feature>
<feature type="active site" description="Nucleophile" evidence="5">
    <location>
        <position position="269"/>
    </location>
</feature>
<dbReference type="NCBIfam" id="TIGR00449">
    <property type="entry name" value="tgt_general"/>
    <property type="match status" value="1"/>
</dbReference>
<dbReference type="EMBL" id="JBDXSU010000004">
    <property type="protein sequence ID" value="MFB5190112.1"/>
    <property type="molecule type" value="Genomic_DNA"/>
</dbReference>
<feature type="domain" description="tRNA-guanine(15) transglycosylase-like" evidence="6">
    <location>
        <begin position="16"/>
        <end position="370"/>
    </location>
</feature>
<evidence type="ECO:0000256" key="1">
    <source>
        <dbReference type="ARBA" id="ARBA00022676"/>
    </source>
</evidence>
<feature type="binding site" evidence="5">
    <location>
        <position position="312"/>
    </location>
    <ligand>
        <name>Zn(2+)</name>
        <dbReference type="ChEBI" id="CHEBI:29105"/>
    </ligand>
</feature>
<comment type="similarity">
    <text evidence="5">Belongs to the queuine tRNA-ribosyltransferase family.</text>
</comment>
<evidence type="ECO:0000313" key="8">
    <source>
        <dbReference type="Proteomes" id="UP001579974"/>
    </source>
</evidence>
<dbReference type="RefSeq" id="WP_275476104.1">
    <property type="nucleotide sequence ID" value="NZ_CP162940.1"/>
</dbReference>
<dbReference type="SUPFAM" id="SSF51713">
    <property type="entry name" value="tRNA-guanine transglycosylase"/>
    <property type="match status" value="1"/>
</dbReference>
<evidence type="ECO:0000256" key="4">
    <source>
        <dbReference type="ARBA" id="ARBA00022785"/>
    </source>
</evidence>
<keyword evidence="3 5" id="KW-0819">tRNA processing</keyword>
<proteinExistence type="inferred from homology"/>
<keyword evidence="8" id="KW-1185">Reference proteome</keyword>
<feature type="region of interest" description="RNA binding" evidence="5">
    <location>
        <begin position="250"/>
        <end position="256"/>
    </location>
</feature>
<keyword evidence="1 5" id="KW-0328">Glycosyltransferase</keyword>
<dbReference type="InterPro" id="IPR036511">
    <property type="entry name" value="TGT-like_sf"/>
</dbReference>
<feature type="binding site" evidence="5">
    <location>
        <begin position="95"/>
        <end position="99"/>
    </location>
    <ligand>
        <name>substrate</name>
    </ligand>
</feature>
<keyword evidence="2 5" id="KW-0808">Transferase</keyword>
<keyword evidence="5" id="KW-0862">Zinc</keyword>
<comment type="subunit">
    <text evidence="5">Homodimer. Within each dimer, one monomer is responsible for RNA recognition and catalysis, while the other monomer binds to the replacement base PreQ1.</text>
</comment>
<evidence type="ECO:0000259" key="6">
    <source>
        <dbReference type="Pfam" id="PF01702"/>
    </source>
</evidence>
<comment type="function">
    <text evidence="5">Catalyzes the base-exchange of a guanine (G) residue with the queuine precursor 7-aminomethyl-7-deazaguanine (PreQ1) at position 34 (anticodon wobble position) in tRNAs with GU(N) anticodons (tRNA-Asp, -Asn, -His and -Tyr). Catalysis occurs through a double-displacement mechanism. The nucleophile active site attacks the C1' of nucleotide 34 to detach the guanine base from the RNA, forming a covalent enzyme-RNA intermediate. The proton acceptor active site deprotonates the incoming PreQ1, allowing a nucleophilic attack on the C1' of the ribose to form the product. After dissociation, two additional enzymatic reactions on the tRNA convert PreQ1 to queuine (Q), resulting in the hypermodified nucleoside queuosine (7-(((4,5-cis-dihydroxy-2-cyclopenten-1-yl)amino)methyl)-7-deazaguanosine).</text>
</comment>
<feature type="binding site" evidence="5">
    <location>
        <position position="338"/>
    </location>
    <ligand>
        <name>Zn(2+)</name>
        <dbReference type="ChEBI" id="CHEBI:29105"/>
    </ligand>
</feature>
<comment type="cofactor">
    <cofactor evidence="5">
        <name>Zn(2+)</name>
        <dbReference type="ChEBI" id="CHEBI:29105"/>
    </cofactor>
    <text evidence="5">Binds 1 zinc ion per subunit.</text>
</comment>
<comment type="caution">
    <text evidence="7">The sequence shown here is derived from an EMBL/GenBank/DDBJ whole genome shotgun (WGS) entry which is preliminary data.</text>
</comment>
<dbReference type="Pfam" id="PF01702">
    <property type="entry name" value="TGT"/>
    <property type="match status" value="1"/>
</dbReference>
<feature type="active site" description="Proton acceptor" evidence="5">
    <location>
        <position position="95"/>
    </location>
</feature>